<keyword evidence="4" id="KW-1185">Reference proteome</keyword>
<dbReference type="RefSeq" id="WP_353541589.1">
    <property type="nucleotide sequence ID" value="NZ_BAABRN010000011.1"/>
</dbReference>
<feature type="transmembrane region" description="Helical" evidence="2">
    <location>
        <begin position="100"/>
        <end position="120"/>
    </location>
</feature>
<protein>
    <recommendedName>
        <fullName evidence="5">Yip1 domain-containing protein</fullName>
    </recommendedName>
</protein>
<evidence type="ECO:0008006" key="5">
    <source>
        <dbReference type="Google" id="ProtNLM"/>
    </source>
</evidence>
<organism evidence="3 4">
    <name type="scientific">Deinococcus xinjiangensis</name>
    <dbReference type="NCBI Taxonomy" id="457454"/>
    <lineage>
        <taxon>Bacteria</taxon>
        <taxon>Thermotogati</taxon>
        <taxon>Deinococcota</taxon>
        <taxon>Deinococci</taxon>
        <taxon>Deinococcales</taxon>
        <taxon>Deinococcaceae</taxon>
        <taxon>Deinococcus</taxon>
    </lineage>
</organism>
<feature type="region of interest" description="Disordered" evidence="1">
    <location>
        <begin position="1"/>
        <end position="25"/>
    </location>
</feature>
<evidence type="ECO:0000313" key="3">
    <source>
        <dbReference type="EMBL" id="GAA5501620.1"/>
    </source>
</evidence>
<keyword evidence="2" id="KW-0472">Membrane</keyword>
<proteinExistence type="predicted"/>
<evidence type="ECO:0000256" key="1">
    <source>
        <dbReference type="SAM" id="MobiDB-lite"/>
    </source>
</evidence>
<dbReference type="Proteomes" id="UP001458946">
    <property type="component" value="Unassembled WGS sequence"/>
</dbReference>
<keyword evidence="2" id="KW-1133">Transmembrane helix</keyword>
<gene>
    <name evidence="3" type="ORF">Dxin01_01356</name>
</gene>
<evidence type="ECO:0000256" key="2">
    <source>
        <dbReference type="SAM" id="Phobius"/>
    </source>
</evidence>
<feature type="transmembrane region" description="Helical" evidence="2">
    <location>
        <begin position="226"/>
        <end position="249"/>
    </location>
</feature>
<feature type="transmembrane region" description="Helical" evidence="2">
    <location>
        <begin position="193"/>
        <end position="214"/>
    </location>
</feature>
<sequence length="253" mass="26149">MSRKTKRLKPAPVVPPPAAQPAPLPAELLTAPRSFGKKLRQADTTALQYWPAPVIAGALSGLAYALLLRSGLNLAMAEALRAAGKTGGNMPTVISHITNGFGSFFLTILTFGVMWGLGRLGAGKGPDLRGARVAEIYSASFALLVPLYLLSIVLTLFTPAAAWALNPAEVTRAGGDLLELQRAGLHSAAQTPAALALLVASLLGTLGQFGLAYPALRETTGNAGKALLAVLLPLLPALALQVIAVGPLLTLRQ</sequence>
<reference evidence="3 4" key="1">
    <citation type="submission" date="2024-02" db="EMBL/GenBank/DDBJ databases">
        <title>Deinococcus xinjiangensis NBRC 107630.</title>
        <authorList>
            <person name="Ichikawa N."/>
            <person name="Katano-Makiyama Y."/>
            <person name="Hidaka K."/>
        </authorList>
    </citation>
    <scope>NUCLEOTIDE SEQUENCE [LARGE SCALE GENOMIC DNA]</scope>
    <source>
        <strain evidence="3 4">NBRC 107630</strain>
    </source>
</reference>
<name>A0ABP9VBP4_9DEIO</name>
<feature type="transmembrane region" description="Helical" evidence="2">
    <location>
        <begin position="141"/>
        <end position="165"/>
    </location>
</feature>
<comment type="caution">
    <text evidence="3">The sequence shown here is derived from an EMBL/GenBank/DDBJ whole genome shotgun (WGS) entry which is preliminary data.</text>
</comment>
<evidence type="ECO:0000313" key="4">
    <source>
        <dbReference type="Proteomes" id="UP001458946"/>
    </source>
</evidence>
<feature type="transmembrane region" description="Helical" evidence="2">
    <location>
        <begin position="47"/>
        <end position="67"/>
    </location>
</feature>
<keyword evidence="2" id="KW-0812">Transmembrane</keyword>
<dbReference type="EMBL" id="BAABRN010000011">
    <property type="protein sequence ID" value="GAA5501620.1"/>
    <property type="molecule type" value="Genomic_DNA"/>
</dbReference>
<feature type="compositionally biased region" description="Pro residues" evidence="1">
    <location>
        <begin position="12"/>
        <end position="24"/>
    </location>
</feature>
<accession>A0ABP9VBP4</accession>